<comment type="caution">
    <text evidence="2">The sequence shown here is derived from an EMBL/GenBank/DDBJ whole genome shotgun (WGS) entry which is preliminary data.</text>
</comment>
<dbReference type="AlphaFoldDB" id="A0A9N8H6S4"/>
<evidence type="ECO:0000256" key="1">
    <source>
        <dbReference type="SAM" id="Phobius"/>
    </source>
</evidence>
<feature type="transmembrane region" description="Helical" evidence="1">
    <location>
        <begin position="167"/>
        <end position="184"/>
    </location>
</feature>
<keyword evidence="1" id="KW-0472">Membrane</keyword>
<reference evidence="2" key="1">
    <citation type="submission" date="2020-06" db="EMBL/GenBank/DDBJ databases">
        <authorList>
            <consortium name="Plant Systems Biology data submission"/>
        </authorList>
    </citation>
    <scope>NUCLEOTIDE SEQUENCE</scope>
    <source>
        <strain evidence="2">D6</strain>
    </source>
</reference>
<evidence type="ECO:0000313" key="3">
    <source>
        <dbReference type="Proteomes" id="UP001153069"/>
    </source>
</evidence>
<organism evidence="2 3">
    <name type="scientific">Seminavis robusta</name>
    <dbReference type="NCBI Taxonomy" id="568900"/>
    <lineage>
        <taxon>Eukaryota</taxon>
        <taxon>Sar</taxon>
        <taxon>Stramenopiles</taxon>
        <taxon>Ochrophyta</taxon>
        <taxon>Bacillariophyta</taxon>
        <taxon>Bacillariophyceae</taxon>
        <taxon>Bacillariophycidae</taxon>
        <taxon>Naviculales</taxon>
        <taxon>Naviculaceae</taxon>
        <taxon>Seminavis</taxon>
    </lineage>
</organism>
<sequence>MTKGKTVEGDCGSPDLELESLPVVQAEPVNVRCYPLGYRAAISLTLGYLGAICSTFSIFTCFVEGDNILFGYTCLRFVPASAYSYEDAAFRYGRVASFVGALGGLVFTSLATGVLSCRPSTTTEKTKAWVGLGFLVLSVSCLVGLIARTTSACAPPSDCQIGAGFQFAAAAAFLYFVAGISSWYHMARSLRAKGPDEISHSDF</sequence>
<dbReference type="Proteomes" id="UP001153069">
    <property type="component" value="Unassembled WGS sequence"/>
</dbReference>
<name>A0A9N8H6S4_9STRA</name>
<accession>A0A9N8H6S4</accession>
<protein>
    <submittedName>
        <fullName evidence="2">Uncharacterized protein</fullName>
    </submittedName>
</protein>
<feature type="transmembrane region" description="Helical" evidence="1">
    <location>
        <begin position="128"/>
        <end position="147"/>
    </location>
</feature>
<feature type="transmembrane region" description="Helical" evidence="1">
    <location>
        <begin position="95"/>
        <end position="116"/>
    </location>
</feature>
<keyword evidence="1" id="KW-0812">Transmembrane</keyword>
<dbReference type="EMBL" id="CAICTM010000155">
    <property type="protein sequence ID" value="CAB9503111.1"/>
    <property type="molecule type" value="Genomic_DNA"/>
</dbReference>
<gene>
    <name evidence="2" type="ORF">SEMRO_156_G070790.1</name>
</gene>
<keyword evidence="3" id="KW-1185">Reference proteome</keyword>
<proteinExistence type="predicted"/>
<evidence type="ECO:0000313" key="2">
    <source>
        <dbReference type="EMBL" id="CAB9503111.1"/>
    </source>
</evidence>
<keyword evidence="1" id="KW-1133">Transmembrane helix</keyword>